<dbReference type="Pfam" id="PF17162">
    <property type="entry name" value="DUF5118"/>
    <property type="match status" value="1"/>
</dbReference>
<dbReference type="InterPro" id="IPR033413">
    <property type="entry name" value="DUF5117"/>
</dbReference>
<keyword evidence="6" id="KW-1185">Reference proteome</keyword>
<name>A0A7K1U7L2_9BACT</name>
<dbReference type="AlphaFoldDB" id="A0A7K1U7L2"/>
<gene>
    <name evidence="5" type="ORF">GO493_18875</name>
</gene>
<dbReference type="Proteomes" id="UP000461730">
    <property type="component" value="Unassembled WGS sequence"/>
</dbReference>
<organism evidence="5 6">
    <name type="scientific">Chitinophaga tropicalis</name>
    <dbReference type="NCBI Taxonomy" id="2683588"/>
    <lineage>
        <taxon>Bacteria</taxon>
        <taxon>Pseudomonadati</taxon>
        <taxon>Bacteroidota</taxon>
        <taxon>Chitinophagia</taxon>
        <taxon>Chitinophagales</taxon>
        <taxon>Chitinophagaceae</taxon>
        <taxon>Chitinophaga</taxon>
    </lineage>
</organism>
<sequence>MMKKSLVTIAVFLITTAIAVAQLSSKEPLSFDQFNKDGIKKIDGDYPVYLKHDKYYLEIPVSGLSRDVLVMGYVRKGYSSAIAKSAGIIRFSKGLNNHLDATRVRFSEAASGDVNGDMEAVIKKSNLAPVNYSYRIEALGKNRDSYIIDITRQITDNGDWFSFPDMPSLSRPDPERSLVRSVQPADNAVRFLVERSQTDFNKEFVSGRNMDNASTYELELLFQQLPQERMPRKLAEETTAFETFSYMDYGKVAYTARKVTFVRKWDIRPSGTGKRRKDSLVTPERMISVAIDPNTPDFFRRYIEEGILAWNEAFHAAGYTDVLRIVHAGDALRLKPGSILVNWGNAFMKTTVATVEHPETGEIITARINITEGVAEELMTKYLVQCGAVDNRITENIKNPEVQAAILRWQMTKAMGEALGLRPDLSGSMAYSPAQLRNVSWLKSNSFATSIMDDLEFNYLVQPGDSIPVEYLQPHIGVADVASIKWAYGRTPAPRPFIEENKQDPITQHFDLSSNKIEASSLGIRNIERVFGRLDTISKQLDGTEDLYSSNGSLYGAAIKAYEKYVMDVLPLIGGVSRRTESTGETVAFTDAETQRKVLEFLSRYVFSGVPAWMKVNGAPRGRVIDIEDAFVHMQVKVLKELTDLQRLSALVRQETAVGKTAFTVKELFAFVDREVFQSFRSDLVLTSAQRTMQANFIYELSQSAFKANISGGLNDANILLHYYLTSTVTKLEQLGNTHADILTRENYRLMKMKADREFFNKIKA</sequence>
<evidence type="ECO:0000313" key="5">
    <source>
        <dbReference type="EMBL" id="MVT10344.1"/>
    </source>
</evidence>
<keyword evidence="1" id="KW-0732">Signal</keyword>
<evidence type="ECO:0000259" key="3">
    <source>
        <dbReference type="Pfam" id="PF17148"/>
    </source>
</evidence>
<feature type="chain" id="PRO_5029827395" evidence="1">
    <location>
        <begin position="22"/>
        <end position="765"/>
    </location>
</feature>
<feature type="domain" description="DUF5118" evidence="4">
    <location>
        <begin position="30"/>
        <end position="75"/>
    </location>
</feature>
<dbReference type="Pfam" id="PF17148">
    <property type="entry name" value="DUF5117"/>
    <property type="match status" value="1"/>
</dbReference>
<accession>A0A7K1U7L2</accession>
<dbReference type="PANTHER" id="PTHR38478:SF1">
    <property type="entry name" value="ZINC DEPENDENT METALLOPROTEASE DOMAIN LIPOPROTEIN"/>
    <property type="match status" value="1"/>
</dbReference>
<evidence type="ECO:0000313" key="6">
    <source>
        <dbReference type="Proteomes" id="UP000461730"/>
    </source>
</evidence>
<dbReference type="Pfam" id="PF16313">
    <property type="entry name" value="DUF4953"/>
    <property type="match status" value="1"/>
</dbReference>
<evidence type="ECO:0000256" key="1">
    <source>
        <dbReference type="SAM" id="SignalP"/>
    </source>
</evidence>
<dbReference type="RefSeq" id="WP_157307788.1">
    <property type="nucleotide sequence ID" value="NZ_WRXN01000008.1"/>
</dbReference>
<reference evidence="5 6" key="1">
    <citation type="submission" date="2019-12" db="EMBL/GenBank/DDBJ databases">
        <title>Chitinophaga sp. strain ysch24 (GDMCC 1.1355), whole genome shotgun sequence.</title>
        <authorList>
            <person name="Zhang X."/>
        </authorList>
    </citation>
    <scope>NUCLEOTIDE SEQUENCE [LARGE SCALE GENOMIC DNA]</scope>
    <source>
        <strain evidence="6">ysch24</strain>
    </source>
</reference>
<evidence type="ECO:0000259" key="4">
    <source>
        <dbReference type="Pfam" id="PF17162"/>
    </source>
</evidence>
<comment type="caution">
    <text evidence="5">The sequence shown here is derived from an EMBL/GenBank/DDBJ whole genome shotgun (WGS) entry which is preliminary data.</text>
</comment>
<proteinExistence type="predicted"/>
<dbReference type="InterPro" id="IPR032534">
    <property type="entry name" value="EcxA_zinc-bd"/>
</dbReference>
<evidence type="ECO:0000259" key="2">
    <source>
        <dbReference type="Pfam" id="PF16313"/>
    </source>
</evidence>
<protein>
    <submittedName>
        <fullName evidence="5">DUF5117 domain-containing protein</fullName>
    </submittedName>
</protein>
<feature type="domain" description="EcxA zinc-binding" evidence="2">
    <location>
        <begin position="399"/>
        <end position="681"/>
    </location>
</feature>
<dbReference type="EMBL" id="WRXN01000008">
    <property type="protein sequence ID" value="MVT10344.1"/>
    <property type="molecule type" value="Genomic_DNA"/>
</dbReference>
<feature type="domain" description="DUF5117" evidence="3">
    <location>
        <begin position="87"/>
        <end position="269"/>
    </location>
</feature>
<dbReference type="InterPro" id="IPR033428">
    <property type="entry name" value="DUF5118"/>
</dbReference>
<dbReference type="PANTHER" id="PTHR38478">
    <property type="entry name" value="PEPTIDASE M1A AND M12B"/>
    <property type="match status" value="1"/>
</dbReference>
<feature type="signal peptide" evidence="1">
    <location>
        <begin position="1"/>
        <end position="21"/>
    </location>
</feature>